<dbReference type="PANTHER" id="PTHR43398">
    <property type="entry name" value="DOLICHOL-PHOSPHATE MANNOSYLTRANSFERASE SUBUNIT 1"/>
    <property type="match status" value="1"/>
</dbReference>
<feature type="transmembrane region" description="Helical" evidence="8">
    <location>
        <begin position="266"/>
        <end position="283"/>
    </location>
</feature>
<dbReference type="Pfam" id="PF04138">
    <property type="entry name" value="GtrA_DPMS_TM"/>
    <property type="match status" value="1"/>
</dbReference>
<dbReference type="GO" id="GO:0006488">
    <property type="term" value="P:dolichol-linked oligosaccharide biosynthetic process"/>
    <property type="evidence" value="ECO:0007669"/>
    <property type="project" value="TreeGrafter"/>
</dbReference>
<dbReference type="EMBL" id="CP011058">
    <property type="protein sequence ID" value="AJY74606.1"/>
    <property type="molecule type" value="Genomic_DNA"/>
</dbReference>
<dbReference type="GO" id="GO:0004582">
    <property type="term" value="F:dolichyl-phosphate beta-D-mannosyltransferase activity"/>
    <property type="evidence" value="ECO:0007669"/>
    <property type="project" value="InterPro"/>
</dbReference>
<dbReference type="Proteomes" id="UP000032633">
    <property type="component" value="Chromosome"/>
</dbReference>
<keyword evidence="6 8" id="KW-1133">Transmembrane helix</keyword>
<dbReference type="GO" id="GO:0006506">
    <property type="term" value="P:GPI anchor biosynthetic process"/>
    <property type="evidence" value="ECO:0007669"/>
    <property type="project" value="TreeGrafter"/>
</dbReference>
<dbReference type="GO" id="GO:0000271">
    <property type="term" value="P:polysaccharide biosynthetic process"/>
    <property type="evidence" value="ECO:0007669"/>
    <property type="project" value="InterPro"/>
</dbReference>
<sequence length="384" mass="43817">MELSIIIPSFNERENVKIISGRIIESLKNQDCAYEILFVDDSKDDTPIILEQLSKEHSQVRYIHRENGRGLGTAVVEGFNKSIGKKIIVMDSDLQHPPELIPLIFQRLKEGTDLIIPSRFVPGGSDGGLNTFRKFVSWTARTIGRISLKRMRNITDCTGGYFGLNRSILHNAQLDPIGWKILMEILVKCEYKTVHEIPYSFVSRHAGESKMSMKEQWNYLKHIAKLIWNSDEDRRFYLFCAIGALGVGVNLISLYILVNFLGLGDLRSSIIASFIAMVNNYLWNDNLTWKKYKKKSLKRRFFQFPKFLIVSVVGIGITALLAQTASWLDLNIFFGQFAGIVAATLWNFKANSLWTWSNKDTNESREKTKVIVSQEPVQLSKQAV</sequence>
<evidence type="ECO:0000313" key="11">
    <source>
        <dbReference type="EMBL" id="AJY74606.1"/>
    </source>
</evidence>
<keyword evidence="12" id="KW-1185">Reference proteome</keyword>
<protein>
    <recommendedName>
        <fullName evidence="13">Dolichyl-phosphate beta-D-mannosyltransferase</fullName>
    </recommendedName>
</protein>
<dbReference type="InterPro" id="IPR007267">
    <property type="entry name" value="GtrA_DPMS_TM"/>
</dbReference>
<dbReference type="RefSeq" id="WP_045670039.1">
    <property type="nucleotide sequence ID" value="NZ_CP011058.1"/>
</dbReference>
<evidence type="ECO:0000256" key="1">
    <source>
        <dbReference type="ARBA" id="ARBA00004141"/>
    </source>
</evidence>
<keyword evidence="3" id="KW-0328">Glycosyltransferase</keyword>
<dbReference type="KEGG" id="pbj:VN24_08485"/>
<dbReference type="HOGENOM" id="CLU_039727_0_0_9"/>
<evidence type="ECO:0000259" key="9">
    <source>
        <dbReference type="Pfam" id="PF00535"/>
    </source>
</evidence>
<evidence type="ECO:0000256" key="2">
    <source>
        <dbReference type="ARBA" id="ARBA00006739"/>
    </source>
</evidence>
<evidence type="ECO:0000256" key="7">
    <source>
        <dbReference type="ARBA" id="ARBA00023136"/>
    </source>
</evidence>
<dbReference type="InterPro" id="IPR039528">
    <property type="entry name" value="DPM1-like"/>
</dbReference>
<dbReference type="PATRIC" id="fig|1126833.4.peg.1872"/>
<evidence type="ECO:0000259" key="10">
    <source>
        <dbReference type="Pfam" id="PF04138"/>
    </source>
</evidence>
<dbReference type="OrthoDB" id="9810303at2"/>
<reference evidence="11 12" key="1">
    <citation type="journal article" date="2015" name="J. Biotechnol.">
        <title>Complete genome sequence of Paenibacillus beijingensis 7188(T) (=DSM 24997(T)), a novel rhizobacterium from jujube garden soil.</title>
        <authorList>
            <person name="Kwak Y."/>
            <person name="Shin J.H."/>
        </authorList>
    </citation>
    <scope>NUCLEOTIDE SEQUENCE [LARGE SCALE GENOMIC DNA]</scope>
    <source>
        <strain evidence="11 12">DSM 24997</strain>
    </source>
</reference>
<dbReference type="InterPro" id="IPR001173">
    <property type="entry name" value="Glyco_trans_2-like"/>
</dbReference>
<dbReference type="PANTHER" id="PTHR43398:SF1">
    <property type="entry name" value="DOLICHOL-PHOSPHATE MANNOSYLTRANSFERASE SUBUNIT 1"/>
    <property type="match status" value="1"/>
</dbReference>
<dbReference type="InterPro" id="IPR029044">
    <property type="entry name" value="Nucleotide-diphossugar_trans"/>
</dbReference>
<name>A0A0D5NH70_9BACL</name>
<evidence type="ECO:0000256" key="3">
    <source>
        <dbReference type="ARBA" id="ARBA00022676"/>
    </source>
</evidence>
<evidence type="ECO:0000256" key="6">
    <source>
        <dbReference type="ARBA" id="ARBA00022989"/>
    </source>
</evidence>
<dbReference type="AlphaFoldDB" id="A0A0D5NH70"/>
<evidence type="ECO:0000256" key="5">
    <source>
        <dbReference type="ARBA" id="ARBA00022692"/>
    </source>
</evidence>
<dbReference type="CDD" id="cd06442">
    <property type="entry name" value="DPM1_like"/>
    <property type="match status" value="1"/>
</dbReference>
<organism evidence="11 12">
    <name type="scientific">Paenibacillus beijingensis</name>
    <dbReference type="NCBI Taxonomy" id="1126833"/>
    <lineage>
        <taxon>Bacteria</taxon>
        <taxon>Bacillati</taxon>
        <taxon>Bacillota</taxon>
        <taxon>Bacilli</taxon>
        <taxon>Bacillales</taxon>
        <taxon>Paenibacillaceae</taxon>
        <taxon>Paenibacillus</taxon>
    </lineage>
</organism>
<feature type="domain" description="Glycosyltransferase 2-like" evidence="9">
    <location>
        <begin position="4"/>
        <end position="169"/>
    </location>
</feature>
<keyword evidence="7 8" id="KW-0472">Membrane</keyword>
<dbReference type="GO" id="GO:0016020">
    <property type="term" value="C:membrane"/>
    <property type="evidence" value="ECO:0007669"/>
    <property type="project" value="UniProtKB-SubCell"/>
</dbReference>
<dbReference type="GO" id="GO:0035269">
    <property type="term" value="P:protein O-linked glycosylation via mannose"/>
    <property type="evidence" value="ECO:0007669"/>
    <property type="project" value="TreeGrafter"/>
</dbReference>
<evidence type="ECO:0000313" key="12">
    <source>
        <dbReference type="Proteomes" id="UP000032633"/>
    </source>
</evidence>
<keyword evidence="4" id="KW-0808">Transferase</keyword>
<dbReference type="SUPFAM" id="SSF53448">
    <property type="entry name" value="Nucleotide-diphospho-sugar transferases"/>
    <property type="match status" value="1"/>
</dbReference>
<comment type="similarity">
    <text evidence="2">Belongs to the glycosyltransferase 2 family.</text>
</comment>
<dbReference type="STRING" id="1126833.VN24_08485"/>
<evidence type="ECO:0000256" key="8">
    <source>
        <dbReference type="SAM" id="Phobius"/>
    </source>
</evidence>
<proteinExistence type="inferred from homology"/>
<dbReference type="Gene3D" id="3.90.550.10">
    <property type="entry name" value="Spore Coat Polysaccharide Biosynthesis Protein SpsA, Chain A"/>
    <property type="match status" value="1"/>
</dbReference>
<gene>
    <name evidence="11" type="ORF">VN24_08485</name>
</gene>
<evidence type="ECO:0000256" key="4">
    <source>
        <dbReference type="ARBA" id="ARBA00022679"/>
    </source>
</evidence>
<feature type="domain" description="GtrA/DPMS transmembrane" evidence="10">
    <location>
        <begin position="239"/>
        <end position="356"/>
    </location>
</feature>
<feature type="transmembrane region" description="Helical" evidence="8">
    <location>
        <begin position="304"/>
        <end position="324"/>
    </location>
</feature>
<accession>A0A0D5NH70</accession>
<reference evidence="12" key="2">
    <citation type="submission" date="2015-03" db="EMBL/GenBank/DDBJ databases">
        <title>Genome sequence of Paenibacillus beijingensis strain DSM 24997T.</title>
        <authorList>
            <person name="Kwak Y."/>
            <person name="Shin J.-H."/>
        </authorList>
    </citation>
    <scope>NUCLEOTIDE SEQUENCE [LARGE SCALE GENOMIC DNA]</scope>
    <source>
        <strain evidence="12">DSM 24997</strain>
    </source>
</reference>
<feature type="transmembrane region" description="Helical" evidence="8">
    <location>
        <begin position="330"/>
        <end position="348"/>
    </location>
</feature>
<dbReference type="Pfam" id="PF00535">
    <property type="entry name" value="Glycos_transf_2"/>
    <property type="match status" value="1"/>
</dbReference>
<keyword evidence="5 8" id="KW-0812">Transmembrane</keyword>
<comment type="subcellular location">
    <subcellularLocation>
        <location evidence="1">Membrane</location>
        <topology evidence="1">Multi-pass membrane protein</topology>
    </subcellularLocation>
</comment>
<evidence type="ECO:0008006" key="13">
    <source>
        <dbReference type="Google" id="ProtNLM"/>
    </source>
</evidence>
<feature type="transmembrane region" description="Helical" evidence="8">
    <location>
        <begin position="236"/>
        <end position="260"/>
    </location>
</feature>